<keyword evidence="2" id="KW-1185">Reference proteome</keyword>
<reference evidence="1" key="1">
    <citation type="submission" date="2020-05" db="UniProtKB">
        <authorList>
            <consortium name="EnsemblMetazoa"/>
        </authorList>
    </citation>
    <scope>IDENTIFICATION</scope>
    <source>
        <strain evidence="1">TTRI</strain>
    </source>
</reference>
<dbReference type="AlphaFoldDB" id="A0A1A9VSN2"/>
<evidence type="ECO:0000313" key="2">
    <source>
        <dbReference type="Proteomes" id="UP000078200"/>
    </source>
</evidence>
<name>A0A1A9VSN2_GLOAU</name>
<sequence>MNKVFGELKNPERKDPLIFKTYFERFAGFTAQFRQTDIAQPMRLVRSIIIVMKSLATAFLNNFVTAGNTMTAFVVYTQYIIINGYARITLAINCSTQSHSFAITMFSVRFH</sequence>
<dbReference type="EnsemblMetazoa" id="GAUT046143-RA">
    <property type="protein sequence ID" value="GAUT046143-PA"/>
    <property type="gene ID" value="GAUT046143"/>
</dbReference>
<dbReference type="Proteomes" id="UP000078200">
    <property type="component" value="Unassembled WGS sequence"/>
</dbReference>
<organism evidence="1 2">
    <name type="scientific">Glossina austeni</name>
    <name type="common">Savannah tsetse fly</name>
    <dbReference type="NCBI Taxonomy" id="7395"/>
    <lineage>
        <taxon>Eukaryota</taxon>
        <taxon>Metazoa</taxon>
        <taxon>Ecdysozoa</taxon>
        <taxon>Arthropoda</taxon>
        <taxon>Hexapoda</taxon>
        <taxon>Insecta</taxon>
        <taxon>Pterygota</taxon>
        <taxon>Neoptera</taxon>
        <taxon>Endopterygota</taxon>
        <taxon>Diptera</taxon>
        <taxon>Brachycera</taxon>
        <taxon>Muscomorpha</taxon>
        <taxon>Hippoboscoidea</taxon>
        <taxon>Glossinidae</taxon>
        <taxon>Glossina</taxon>
    </lineage>
</organism>
<protein>
    <submittedName>
        <fullName evidence="1">Uncharacterized protein</fullName>
    </submittedName>
</protein>
<evidence type="ECO:0000313" key="1">
    <source>
        <dbReference type="EnsemblMetazoa" id="GAUT046143-PA"/>
    </source>
</evidence>
<dbReference type="VEuPathDB" id="VectorBase:GAUT046143"/>
<proteinExistence type="predicted"/>
<accession>A0A1A9VSN2</accession>